<name>A0ABR8T3X2_9BACL</name>
<keyword evidence="2" id="KW-1185">Reference proteome</keyword>
<dbReference type="RefSeq" id="WP_191803231.1">
    <property type="nucleotide sequence ID" value="NZ_JACSQL010000011.1"/>
</dbReference>
<comment type="caution">
    <text evidence="1">The sequence shown here is derived from an EMBL/GenBank/DDBJ whole genome shotgun (WGS) entry which is preliminary data.</text>
</comment>
<sequence>MGKNARSFMILSAIFFLFLGSVTYAVNVVKTINDSTEIAYKLNADNDRQVKAKLATPGEEMYSGATIVNLIRTEERDIDIEVGGVLYSRLDNYTSFNPSVINLSQKYKATYSRDESGYLLKVSFTSL</sequence>
<organism evidence="1 2">
    <name type="scientific">Paenibacillus gallinarum</name>
    <dbReference type="NCBI Taxonomy" id="2762232"/>
    <lineage>
        <taxon>Bacteria</taxon>
        <taxon>Bacillati</taxon>
        <taxon>Bacillota</taxon>
        <taxon>Bacilli</taxon>
        <taxon>Bacillales</taxon>
        <taxon>Paenibacillaceae</taxon>
        <taxon>Paenibacillus</taxon>
    </lineage>
</organism>
<gene>
    <name evidence="1" type="ORF">H9647_19680</name>
</gene>
<dbReference type="Proteomes" id="UP000608071">
    <property type="component" value="Unassembled WGS sequence"/>
</dbReference>
<protein>
    <submittedName>
        <fullName evidence="1">Uncharacterized protein</fullName>
    </submittedName>
</protein>
<proteinExistence type="predicted"/>
<evidence type="ECO:0000313" key="2">
    <source>
        <dbReference type="Proteomes" id="UP000608071"/>
    </source>
</evidence>
<dbReference type="EMBL" id="JACSQL010000011">
    <property type="protein sequence ID" value="MBD7970290.1"/>
    <property type="molecule type" value="Genomic_DNA"/>
</dbReference>
<accession>A0ABR8T3X2</accession>
<evidence type="ECO:0000313" key="1">
    <source>
        <dbReference type="EMBL" id="MBD7970290.1"/>
    </source>
</evidence>
<reference evidence="1 2" key="1">
    <citation type="submission" date="2020-08" db="EMBL/GenBank/DDBJ databases">
        <title>A Genomic Blueprint of the Chicken Gut Microbiome.</title>
        <authorList>
            <person name="Gilroy R."/>
            <person name="Ravi A."/>
            <person name="Getino M."/>
            <person name="Pursley I."/>
            <person name="Horton D.L."/>
            <person name="Alikhan N.-F."/>
            <person name="Baker D."/>
            <person name="Gharbi K."/>
            <person name="Hall N."/>
            <person name="Watson M."/>
            <person name="Adriaenssens E.M."/>
            <person name="Foster-Nyarko E."/>
            <person name="Jarju S."/>
            <person name="Secka A."/>
            <person name="Antonio M."/>
            <person name="Oren A."/>
            <person name="Chaudhuri R."/>
            <person name="La Ragione R.M."/>
            <person name="Hildebrand F."/>
            <person name="Pallen M.J."/>
        </authorList>
    </citation>
    <scope>NUCLEOTIDE SEQUENCE [LARGE SCALE GENOMIC DNA]</scope>
    <source>
        <strain evidence="1 2">Sa2BVA9</strain>
    </source>
</reference>